<evidence type="ECO:0000313" key="2">
    <source>
        <dbReference type="Proteomes" id="UP000601223"/>
    </source>
</evidence>
<organism evidence="1 2">
    <name type="scientific">Catellatospora bangladeshensis</name>
    <dbReference type="NCBI Taxonomy" id="310355"/>
    <lineage>
        <taxon>Bacteria</taxon>
        <taxon>Bacillati</taxon>
        <taxon>Actinomycetota</taxon>
        <taxon>Actinomycetes</taxon>
        <taxon>Micromonosporales</taxon>
        <taxon>Micromonosporaceae</taxon>
        <taxon>Catellatospora</taxon>
    </lineage>
</organism>
<proteinExistence type="predicted"/>
<comment type="caution">
    <text evidence="1">The sequence shown here is derived from an EMBL/GenBank/DDBJ whole genome shotgun (WGS) entry which is preliminary data.</text>
</comment>
<protein>
    <submittedName>
        <fullName evidence="1">Uncharacterized protein</fullName>
    </submittedName>
</protein>
<gene>
    <name evidence="1" type="ORF">Cba03nite_36060</name>
</gene>
<accession>A0A8J3NIK9</accession>
<name>A0A8J3NIK9_9ACTN</name>
<dbReference type="EMBL" id="BONF01000019">
    <property type="protein sequence ID" value="GIF82257.1"/>
    <property type="molecule type" value="Genomic_DNA"/>
</dbReference>
<evidence type="ECO:0000313" key="1">
    <source>
        <dbReference type="EMBL" id="GIF82257.1"/>
    </source>
</evidence>
<dbReference type="RefSeq" id="WP_203747167.1">
    <property type="nucleotide sequence ID" value="NZ_BONF01000019.1"/>
</dbReference>
<dbReference type="Proteomes" id="UP000601223">
    <property type="component" value="Unassembled WGS sequence"/>
</dbReference>
<reference evidence="1 2" key="1">
    <citation type="submission" date="2021-01" db="EMBL/GenBank/DDBJ databases">
        <title>Whole genome shotgun sequence of Catellatospora bangladeshensis NBRC 107357.</title>
        <authorList>
            <person name="Komaki H."/>
            <person name="Tamura T."/>
        </authorList>
    </citation>
    <scope>NUCLEOTIDE SEQUENCE [LARGE SCALE GENOMIC DNA]</scope>
    <source>
        <strain evidence="1 2">NBRC 107357</strain>
    </source>
</reference>
<keyword evidence="2" id="KW-1185">Reference proteome</keyword>
<dbReference type="AlphaFoldDB" id="A0A8J3NIK9"/>
<sequence length="98" mass="10955">MNSEPVDPPETTERRVKSYSLPTELAEYVERKAGRRGASAYISNLIAADRHRDLVRQELAEFGYTGDLAITDEGRARARRRLDRHAASKAARSGRQAA</sequence>